<feature type="modified residue" description="N6-(pyridoxal phosphate)lysine" evidence="4">
    <location>
        <position position="53"/>
    </location>
</feature>
<comment type="cofactor">
    <cofactor evidence="1 4">
        <name>pyridoxal 5'-phosphate</name>
        <dbReference type="ChEBI" id="CHEBI:597326"/>
    </cofactor>
</comment>
<gene>
    <name evidence="6" type="primary">alr</name>
    <name evidence="6" type="ORF">GCM10009811_21840</name>
</gene>
<dbReference type="PANTHER" id="PTHR30511:SF0">
    <property type="entry name" value="ALANINE RACEMASE, CATABOLIC-RELATED"/>
    <property type="match status" value="1"/>
</dbReference>
<dbReference type="CDD" id="cd00430">
    <property type="entry name" value="PLPDE_III_AR"/>
    <property type="match status" value="1"/>
</dbReference>
<dbReference type="InterPro" id="IPR029066">
    <property type="entry name" value="PLP-binding_barrel"/>
</dbReference>
<evidence type="ECO:0000313" key="7">
    <source>
        <dbReference type="Proteomes" id="UP001499938"/>
    </source>
</evidence>
<comment type="catalytic activity">
    <reaction evidence="4">
        <text>L-alanine = D-alanine</text>
        <dbReference type="Rhea" id="RHEA:20249"/>
        <dbReference type="ChEBI" id="CHEBI:57416"/>
        <dbReference type="ChEBI" id="CHEBI:57972"/>
        <dbReference type="EC" id="5.1.1.1"/>
    </reaction>
</comment>
<evidence type="ECO:0000256" key="4">
    <source>
        <dbReference type="HAMAP-Rule" id="MF_01201"/>
    </source>
</evidence>
<dbReference type="EMBL" id="BAAAPO010000034">
    <property type="protein sequence ID" value="GAA1797296.1"/>
    <property type="molecule type" value="Genomic_DNA"/>
</dbReference>
<feature type="binding site" evidence="4">
    <location>
        <position position="151"/>
    </location>
    <ligand>
        <name>substrate</name>
    </ligand>
</feature>
<feature type="active site" description="Proton acceptor; specific for L-alanine" evidence="4">
    <location>
        <position position="285"/>
    </location>
</feature>
<dbReference type="SMART" id="SM01005">
    <property type="entry name" value="Ala_racemase_C"/>
    <property type="match status" value="1"/>
</dbReference>
<evidence type="ECO:0000256" key="1">
    <source>
        <dbReference type="ARBA" id="ARBA00001933"/>
    </source>
</evidence>
<dbReference type="Pfam" id="PF01168">
    <property type="entry name" value="Ala_racemase_N"/>
    <property type="match status" value="1"/>
</dbReference>
<feature type="binding site" evidence="4">
    <location>
        <position position="333"/>
    </location>
    <ligand>
        <name>substrate</name>
    </ligand>
</feature>
<dbReference type="SUPFAM" id="SSF51419">
    <property type="entry name" value="PLP-binding barrel"/>
    <property type="match status" value="1"/>
</dbReference>
<dbReference type="Pfam" id="PF00842">
    <property type="entry name" value="Ala_racemase_C"/>
    <property type="match status" value="1"/>
</dbReference>
<dbReference type="Gene3D" id="3.20.20.10">
    <property type="entry name" value="Alanine racemase"/>
    <property type="match status" value="1"/>
</dbReference>
<evidence type="ECO:0000313" key="6">
    <source>
        <dbReference type="EMBL" id="GAA1797296.1"/>
    </source>
</evidence>
<dbReference type="SUPFAM" id="SSF50621">
    <property type="entry name" value="Alanine racemase C-terminal domain-like"/>
    <property type="match status" value="1"/>
</dbReference>
<evidence type="ECO:0000259" key="5">
    <source>
        <dbReference type="SMART" id="SM01005"/>
    </source>
</evidence>
<organism evidence="6 7">
    <name type="scientific">Nostocoides veronense</name>
    <dbReference type="NCBI Taxonomy" id="330836"/>
    <lineage>
        <taxon>Bacteria</taxon>
        <taxon>Bacillati</taxon>
        <taxon>Actinomycetota</taxon>
        <taxon>Actinomycetes</taxon>
        <taxon>Micrococcales</taxon>
        <taxon>Intrasporangiaceae</taxon>
        <taxon>Nostocoides</taxon>
    </lineage>
</organism>
<accession>A0ABN2LR01</accession>
<keyword evidence="7" id="KW-1185">Reference proteome</keyword>
<dbReference type="HAMAP" id="MF_01201">
    <property type="entry name" value="Ala_racemase"/>
    <property type="match status" value="1"/>
</dbReference>
<dbReference type="EC" id="5.1.1.1" evidence="4"/>
<feature type="domain" description="Alanine racemase C-terminal" evidence="5">
    <location>
        <begin position="264"/>
        <end position="392"/>
    </location>
</feature>
<dbReference type="InterPro" id="IPR020622">
    <property type="entry name" value="Ala_racemase_pyridoxalP-BS"/>
</dbReference>
<dbReference type="InterPro" id="IPR001608">
    <property type="entry name" value="Ala_racemase_N"/>
</dbReference>
<comment type="similarity">
    <text evidence="4">Belongs to the alanine racemase family.</text>
</comment>
<feature type="active site" description="Proton acceptor; specific for D-alanine" evidence="4">
    <location>
        <position position="53"/>
    </location>
</feature>
<dbReference type="Gene3D" id="2.40.37.10">
    <property type="entry name" value="Lyase, Ornithine Decarboxylase, Chain A, domain 1"/>
    <property type="match status" value="1"/>
</dbReference>
<dbReference type="PANTHER" id="PTHR30511">
    <property type="entry name" value="ALANINE RACEMASE"/>
    <property type="match status" value="1"/>
</dbReference>
<reference evidence="6 7" key="1">
    <citation type="journal article" date="2019" name="Int. J. Syst. Evol. Microbiol.">
        <title>The Global Catalogue of Microorganisms (GCM) 10K type strain sequencing project: providing services to taxonomists for standard genome sequencing and annotation.</title>
        <authorList>
            <consortium name="The Broad Institute Genomics Platform"/>
            <consortium name="The Broad Institute Genome Sequencing Center for Infectious Disease"/>
            <person name="Wu L."/>
            <person name="Ma J."/>
        </authorList>
    </citation>
    <scope>NUCLEOTIDE SEQUENCE [LARGE SCALE GENOMIC DNA]</scope>
    <source>
        <strain evidence="6 7">JCM 15592</strain>
    </source>
</reference>
<evidence type="ECO:0000256" key="3">
    <source>
        <dbReference type="ARBA" id="ARBA00023235"/>
    </source>
</evidence>
<dbReference type="RefSeq" id="WP_344084948.1">
    <property type="nucleotide sequence ID" value="NZ_BAAAPO010000034.1"/>
</dbReference>
<dbReference type="NCBIfam" id="TIGR00492">
    <property type="entry name" value="alr"/>
    <property type="match status" value="1"/>
</dbReference>
<sequence length="396" mass="40912">MDHSAEAGSGARSEFLAPAGVSGWIEVDLGAIAANVRELKRRAGSADLMAVVKADGYGHGAYPAARAALAGGASSIGVAQLTEALAVRAAGIKAPMLTWLYVPGADFAAALLADIDLAVSTDWALAEVIAAVRSTGKPARIHLKVDTGLARNGAFGADWSALVAQAAAAAAEGAIEIVGVWSHFAYADAPEHPTVRAQQEVFEAAAAEVERAGIRGFQRHLANSAATLTNPSAHYDLVRPGLAIYGLSPTPDIATSAEFGLREAMRVVSRVANVKTVPAGQGVSYGHTYVTDRETRIGLVPMGYADGLPRSGSNAGPALLGERRLTIAGRVCMDQVMLDLGPESPAVAGDEVVLVGSAAAGEPTAEDWAVATGTISYEIVTRMSTRLPRYYRSETA</sequence>
<comment type="caution">
    <text evidence="6">The sequence shown here is derived from an EMBL/GenBank/DDBJ whole genome shotgun (WGS) entry which is preliminary data.</text>
</comment>
<comment type="function">
    <text evidence="4">Catalyzes the interconversion of L-alanine and D-alanine. May also act on other amino acids.</text>
</comment>
<comment type="pathway">
    <text evidence="4">Amino-acid biosynthesis; D-alanine biosynthesis; D-alanine from L-alanine: step 1/1.</text>
</comment>
<protein>
    <recommendedName>
        <fullName evidence="4">Alanine racemase</fullName>
        <ecNumber evidence="4">5.1.1.1</ecNumber>
    </recommendedName>
</protein>
<evidence type="ECO:0000256" key="2">
    <source>
        <dbReference type="ARBA" id="ARBA00022898"/>
    </source>
</evidence>
<name>A0ABN2LR01_9MICO</name>
<dbReference type="PRINTS" id="PR00992">
    <property type="entry name" value="ALARACEMASE"/>
</dbReference>
<dbReference type="InterPro" id="IPR011079">
    <property type="entry name" value="Ala_racemase_C"/>
</dbReference>
<dbReference type="InterPro" id="IPR009006">
    <property type="entry name" value="Ala_racemase/Decarboxylase_C"/>
</dbReference>
<dbReference type="PROSITE" id="PS00395">
    <property type="entry name" value="ALANINE_RACEMASE"/>
    <property type="match status" value="1"/>
</dbReference>
<dbReference type="Proteomes" id="UP001499938">
    <property type="component" value="Unassembled WGS sequence"/>
</dbReference>
<dbReference type="InterPro" id="IPR000821">
    <property type="entry name" value="Ala_racemase"/>
</dbReference>
<proteinExistence type="inferred from homology"/>
<keyword evidence="3 4" id="KW-0413">Isomerase</keyword>
<keyword evidence="2 4" id="KW-0663">Pyridoxal phosphate</keyword>